<keyword evidence="1 5" id="KW-0768">Sushi</keyword>
<feature type="domain" description="Apple" evidence="7">
    <location>
        <begin position="353"/>
        <end position="434"/>
    </location>
</feature>
<dbReference type="InterPro" id="IPR000436">
    <property type="entry name" value="Sushi_SCR_CCP_dom"/>
</dbReference>
<feature type="domain" description="Apple" evidence="7">
    <location>
        <begin position="1439"/>
        <end position="1518"/>
    </location>
</feature>
<evidence type="ECO:0000256" key="4">
    <source>
        <dbReference type="ARBA" id="ARBA00023180"/>
    </source>
</evidence>
<comment type="caution">
    <text evidence="5">Lacks conserved residue(s) required for the propagation of feature annotation.</text>
</comment>
<feature type="domain" description="Sushi" evidence="6">
    <location>
        <begin position="1219"/>
        <end position="1272"/>
    </location>
</feature>
<dbReference type="EMBL" id="OX597823">
    <property type="protein sequence ID" value="CAI9728795.1"/>
    <property type="molecule type" value="Genomic_DNA"/>
</dbReference>
<keyword evidence="9" id="KW-1185">Reference proteome</keyword>
<feature type="domain" description="Sushi" evidence="6">
    <location>
        <begin position="1663"/>
        <end position="1716"/>
    </location>
</feature>
<feature type="domain" description="Apple" evidence="7">
    <location>
        <begin position="2174"/>
        <end position="2255"/>
    </location>
</feature>
<feature type="domain" description="Sushi" evidence="6">
    <location>
        <begin position="2091"/>
        <end position="2143"/>
    </location>
</feature>
<feature type="domain" description="Apple" evidence="7">
    <location>
        <begin position="3015"/>
        <end position="3092"/>
    </location>
</feature>
<evidence type="ECO:0000259" key="7">
    <source>
        <dbReference type="PROSITE" id="PS50948"/>
    </source>
</evidence>
<dbReference type="Pfam" id="PF14295">
    <property type="entry name" value="PAN_4"/>
    <property type="match status" value="6"/>
</dbReference>
<proteinExistence type="predicted"/>
<feature type="domain" description="Apple" evidence="7">
    <location>
        <begin position="138"/>
        <end position="219"/>
    </location>
</feature>
<evidence type="ECO:0000313" key="8">
    <source>
        <dbReference type="EMBL" id="CAI9728795.1"/>
    </source>
</evidence>
<evidence type="ECO:0000256" key="1">
    <source>
        <dbReference type="ARBA" id="ARBA00022659"/>
    </source>
</evidence>
<dbReference type="Proteomes" id="UP001162480">
    <property type="component" value="Chromosome 10"/>
</dbReference>
<dbReference type="CDD" id="cd00033">
    <property type="entry name" value="CCP"/>
    <property type="match status" value="14"/>
</dbReference>
<evidence type="ECO:0000256" key="3">
    <source>
        <dbReference type="ARBA" id="ARBA00023157"/>
    </source>
</evidence>
<dbReference type="PANTHER" id="PTHR19325:SF571">
    <property type="entry name" value="SUSHI DOMAIN-CONTAINING PROTEIN"/>
    <property type="match status" value="1"/>
</dbReference>
<keyword evidence="3" id="KW-1015">Disulfide bond</keyword>
<feature type="domain" description="Sushi" evidence="6">
    <location>
        <begin position="517"/>
        <end position="569"/>
    </location>
</feature>
<gene>
    <name evidence="8" type="ORF">OCTVUL_1B022803</name>
</gene>
<feature type="domain" description="Apple" evidence="7">
    <location>
        <begin position="1055"/>
        <end position="1136"/>
    </location>
</feature>
<sequence length="4087" mass="458920">MNSKVDKGPVMLKKVSIPSKATLGQLKDKTLKQCDEACQQYIGCNAYQYNDETKLCDLSNVTQLNDELKPSDGNWDIYLVNPVITKVNCEPPKDVAGAKKSYTTTTYKSEVTYTCPGGQKLKSKCKNDNKWTPVASSCKVSKIYFVKVKSAILDVPGKTLMSKKDVTAEVCAEKCLSDKNCLSFEIKGKSGKCYLSKETAASSKKIKAAKSKDYYQRVNAEDDILKFESTLIPGEDTFKRLKNMTLKECDHACHQTPGCNSYEYNEKAIFCDRSNATHLAHDLEPDQKGWDTYVINPAYARIDCGPPKDIVDTLKSYKTTAYKSEVLYTCSDGIQLKSICQKDNKWTPVASSCKDPQLHFVKIKDAALDVPGKKLLDKQDVTADECAEKCLSDESCLSFEITKGNRKCYLSEKSAVTSKKLKGNKDRDYYQRVKLEDKPVVMKKVSVPRSASLGELKNVNLKECNEACDQYLRCNSYQYNVKDKLCDLSDATQLNNELKPNDGSWNLFIVTPVVTKVNCGAPEDVAGASKSYDTTTYKSEVIYTCRDGEELKATCKENEKWAPAVSCKATMISFVKVKGAILDVPGKTLWSKKNVSAEACAEKCLSEKTCLSFEITKGSRKCYLSNVAAASVKKMKAAKDRDYYQQVKSDDDLFTFKKTAIPGHDTFGQIKGVTLKECDRACLQIPGCKSYEYHAKKEFCNPSNETHLTYDLKPNKDGWDIHIMNPAYNKIDCGTPRDIAGASKSYNTTKYRSEVIYKCPREEKLVSRCEKDKKWTVVDSACEAFEEIDCGNPKDIAGADKSYETTTYKSEVTYTCPEGEQIKSICEKDNKWSPIVETCKDTQIHFVKVKGAALAVPGKIFWNKENVTVKGCAEKCLSVPNCLSFEINKVNGKCFLSKQAASSSKNMKTDSSKDYYQRVKFDKGPIMLKKVGIPSKATLGQLKDKTLKECDKACQQYEGCNSYQYNDEFKLCDLSNATQLSDDVLKPSDGKWDIYLTNPVITIVNCGPPKDVVEAKKSYTTTTYKSEVTYTCPGGRKLKSMCKDDNKWTPVTSNCKVSKIHFVKVKGAILDVPGKTLGSTESVTTDVCAEKCLSNKNCLSFEMKRKSGKCYLSKETAASSKKIKAAKGKDYYQRVNADDDILEFKSTSIPGEDIFEQLKDVTIKECDHACHQTPGCNSYEYKQKAKFCDRSNVTHLTHDLEPNKKGWDTYVINPAYSNINCGPPKDIVDTSKSYKATTYKSEVLYTCSNGIQLKSICQKDNKWTPVGSSCKDPLLHFVKIKDAALDVPGKTVLDKEDVTEEECAKKFDDKPVVMKKVSVPRSTTLGELENVNLNDCNEACNQYLGCNSFQYNEQDKLCELTNATQLNNELKPNDGSWDIYIVTPVHTMLDCGAPKDVAGASKSYDTTTYNSEVIYTCQGGEELKAKCRENKKWAPVVSCKADDDAFTLKRTAIPHHDTFDRIKRISLEECDHACLQIPGCKSYEYHARKKFCNPSKETHLTYDLKPNKDGWDIYIMNPAYKDIDCGNPKDIAGAAKSYEATTYKSEVTYTCPEGEKLKSICEKDNKWTPIVETCKDAQIHFVKVKGASLAESGKIFWKKENVTAKACAEKCLSVPNCLSFETNKYNDEVKLCDLNNATQLSDKLKPNDGQWDIYLANPVITKINCGPPKDVVGAKKSYTNTTYKSEVTYTCPGGQKLKSKCKDDNKWTPVTTNCKVSKIHFVKVKGAILDVLEKTLGSTESVTADVCAEKCLSDENCLSFETKKESGKCYLSKENAASSHKIKAAKSKDYYQRINADVDILKFKSTSIPGEDIFEQLKNVTLKECDHACHQTPGCNSYEYKEQAMFCDRSNATHLTHDLEPDKDGWDTYVINPAYARIDCGPPKDIVGTLKSYKTTAYKSEVLYTCSNGIQLKSICQKDNKWTPVASSCKDPQLHFVKIKDAALDVPDKTLLKDVTADECAEKCLSDESCLAFEITKGNGKCYLSKKTAATSKKIKGNKDRDYYQRVKLDDKPVVMKKVSVPRSATLGELENVNLNDCNEACNQYLGCNSFQYNEQDKLCELTNATQLNNELKPNDGSWDIYIVSPVVTKVNCGAPKDVVGASKSYDTTTYESEVIYTCQDEEELKATCKENKKWAPEVSCKVSKINFVKVKGAILDVPGKTMLNKKNVTAEACAEKSDDDAFTLKRTAIPRPDTSNWIKGVTLKECDHVCLQIPGCKSYEYHEKKEFCNPSNESHLTYELKPNKDGWDIHIMSPAIDKINCGQPRDIAGTSKSYSSTNYRDEVTYTCPHGEKLKSKCGKDKKWTSLDSTCDAFEDIDCGNPKDITGAAKSYETTTYKSEVTYTCPEGEKLKSICEKDNKWTPTVETCKDAQIHFVKVKGASLAIAGKTVWKKKNLTAKDCAEKCLSIPKCLSFEVNMDKGKCFLSKDTAATSKKIMTTRIRDYYQRIKFDGEPVMLKKVHIPKKATLGRLRDKTLKECDKACQQYEGCNTYQYNNKSKLCDLSNATQLSDDVLKPNDGNWDIYLFNPAITKVNCGPPEDVIGAKKSYTNTTYKSEVTYTCPGGQKLKSKCKSDNKWTPVASNCEASKIHFVKVKGAILDVPGKTLWKKKKVTSDVCAKKCLSDKNCLSFEIKKESGKCYLSKVTAASNKKIKAAKSRDYYQRIEPNKDILKFKSTSIPGEDIFEQLKDVTIKECDHACHQTPGCNSYEYKEQAMFCDQSNATHLTHDLEPDKDGWDTYVINPAYARIDCGPPKDIVGTSKSYKNTAYKSEVLYTCSNGVQLKSICQKDNKWTPVASSCKADDKPFMLRKVSVSKKAKIGHLKDVKLKDCHRVCNHYAGCNSYQYNEKDKLCDLSNATQMSNELKPNDASWNIYILNPVVTKVDCGAPEDVVGASKSYDTTTHESEVIYTCHDGKELKATCKENKKWDPVVSCKVTKIYFTRVKDAILDVPGKTLLRKKNVTTEVCADKCLSDKTCLSFEITKGSGKCYLSRETAATSKKMKAAKDRDYYQRVDSDDDVLTFKKTAIPGHDTFDQIGGISLKECDHACLQIPGCKSYEYHEANKSCIPSNETLLTYDLKPNKDGWDIYIMNPANDKINCGPPRDIAGASKSCTSSNYRDKVIYTCPLGEKLKSKCEKDSKWTSLDSTCKAYKDIDCGNPKDIAGAEKSYETTTYKSEVTYTCPEGEKLKSICEKDNKWSPIVETCKVNEGIITMKTIGIPSKATLAQLNNKTLKECEKTCHKYIECNSYQYNAEDKLCDLSNVTQLSDELKPTNGNWDIYLSNPVITKVNCGPPKDIVGTKKSYTNTTYKSEVTYTCPGGQQLKSKCKNDNKWTPVASSCKVSKINFVKVEGTILDVSGKTLWTEDVHFTLKRTVLPHQSTFERIKDSSLKQCNHACLQTPGCTSYEYNEKKNFCDRSNVTHLTHDLRPDKGGWDIYIINPAHLTVSCGPPKDIVGAKKLYRTNSYKAEVSYICPNEELIKSTCEKDSKWTPVPSTCKDSETHFVKVKDAVLDVSGKRLLHKKNVTADACAKRCFSDEKCLSFEIIREEGKCYLSKKTATKSKKMKSDKNRDYYQRIQSDDQPVVLRNVSFPKQVTLKQLKDTILKECKKSCHQYPGCNSFQYNKKDKLCDLSNATHLTNELKPNDGSWDVFIINPAHAKVNCGQPKDVAGALKSYDTTTYKSEVNYTCQDGEQLKAVCQKDKKWTPEVSCKVTRKYFVKVRSGTLDVPKKLLWNKENVTVEDCSAKCLSQNNCLSFEINKENRKCYLSKETAATSKKIKSAKDRDYYQRVKPDDDVFTLKRTTIPLHDTFGRINRVTLKECERACLQIPGCKSYEYHENKEFCNPSNETHLTNDLKPDKDGWDIYIMNPVYSNVSCETPKDIAHTSKSYNSTNYRSEVTYTCPGGEKFKSICGKDNKWTPMISLCKDFKNQFVEVNDSLLDVPAKKLWKKKNVTAEACAKKCFSDKKCLSFEISKRSGKCFLSKNTAATSNKLKAAKTRNYYQRIKPKDRKTVLRKVSILQQDILKQLQNVNLKKCNEACHQHPECNAFEYKKREMVCDLSNGTHMTDKLKPNDGNGDTYIFDKSE</sequence>
<protein>
    <submittedName>
        <fullName evidence="8">von Willebrand factor type A, EGF and pentraxin domain-containing 1-like</fullName>
    </submittedName>
</protein>
<feature type="domain" description="Apple" evidence="7">
    <location>
        <begin position="3711"/>
        <end position="3792"/>
    </location>
</feature>
<evidence type="ECO:0000256" key="5">
    <source>
        <dbReference type="PROSITE-ProRule" id="PRU00302"/>
    </source>
</evidence>
<organism evidence="8 9">
    <name type="scientific">Octopus vulgaris</name>
    <name type="common">Common octopus</name>
    <dbReference type="NCBI Taxonomy" id="6645"/>
    <lineage>
        <taxon>Eukaryota</taxon>
        <taxon>Metazoa</taxon>
        <taxon>Spiralia</taxon>
        <taxon>Lophotrochozoa</taxon>
        <taxon>Mollusca</taxon>
        <taxon>Cephalopoda</taxon>
        <taxon>Coleoidea</taxon>
        <taxon>Octopodiformes</taxon>
        <taxon>Octopoda</taxon>
        <taxon>Incirrata</taxon>
        <taxon>Octopodidae</taxon>
        <taxon>Octopus</taxon>
    </lineage>
</organism>
<feature type="domain" description="Apple" evidence="7">
    <location>
        <begin position="3926"/>
        <end position="4007"/>
    </location>
</feature>
<dbReference type="Gene3D" id="3.50.4.10">
    <property type="entry name" value="Hepatocyte Growth Factor"/>
    <property type="match status" value="21"/>
</dbReference>
<dbReference type="InterPro" id="IPR050350">
    <property type="entry name" value="Compl-Cell_Adhes-Reg"/>
</dbReference>
<feature type="domain" description="Sushi" evidence="6">
    <location>
        <begin position="302"/>
        <end position="355"/>
    </location>
</feature>
<name>A0AA36F8W4_OCTVU</name>
<feature type="domain" description="Apple" evidence="7">
    <location>
        <begin position="2584"/>
        <end position="2665"/>
    </location>
</feature>
<feature type="domain" description="Apple" evidence="7">
    <location>
        <begin position="1303"/>
        <end position="1384"/>
    </location>
</feature>
<feature type="domain" description="Sushi" evidence="6">
    <location>
        <begin position="2748"/>
        <end position="2801"/>
    </location>
</feature>
<feature type="domain" description="Apple" evidence="7">
    <location>
        <begin position="2933"/>
        <end position="3014"/>
    </location>
</feature>
<feature type="domain" description="Sushi" evidence="6">
    <location>
        <begin position="3289"/>
        <end position="3342"/>
    </location>
</feature>
<feature type="domain" description="Apple" evidence="7">
    <location>
        <begin position="3497"/>
        <end position="3578"/>
    </location>
</feature>
<feature type="domain" description="Sushi" evidence="6">
    <location>
        <begin position="2883"/>
        <end position="2935"/>
    </location>
</feature>
<feature type="domain" description="Sushi" evidence="6">
    <location>
        <begin position="2260"/>
        <end position="2313"/>
    </location>
</feature>
<feature type="domain" description="Apple" evidence="7">
    <location>
        <begin position="567"/>
        <end position="648"/>
    </location>
</feature>
<feature type="domain" description="Apple" evidence="7">
    <location>
        <begin position="1574"/>
        <end position="1658"/>
    </location>
</feature>
<feature type="domain" description="Sushi" evidence="6">
    <location>
        <begin position="87"/>
        <end position="140"/>
    </location>
</feature>
<evidence type="ECO:0000313" key="9">
    <source>
        <dbReference type="Proteomes" id="UP001162480"/>
    </source>
</evidence>
<feature type="domain" description="Sushi" evidence="6">
    <location>
        <begin position="3661"/>
        <end position="3713"/>
    </location>
</feature>
<keyword evidence="4" id="KW-0325">Glycoprotein</keyword>
<dbReference type="InterPro" id="IPR035976">
    <property type="entry name" value="Sushi/SCR/CCP_sf"/>
</dbReference>
<feature type="domain" description="Sushi" evidence="6">
    <location>
        <begin position="3154"/>
        <end position="3207"/>
    </location>
</feature>
<feature type="domain" description="Apple" evidence="7">
    <location>
        <begin position="3205"/>
        <end position="3284"/>
    </location>
</feature>
<evidence type="ECO:0000256" key="2">
    <source>
        <dbReference type="ARBA" id="ARBA00022737"/>
    </source>
</evidence>
<dbReference type="SMART" id="SM00473">
    <property type="entry name" value="PAN_AP"/>
    <property type="match status" value="32"/>
</dbReference>
<feature type="domain" description="Apple" evidence="7">
    <location>
        <begin position="1714"/>
        <end position="1795"/>
    </location>
</feature>
<feature type="domain" description="Sushi" evidence="6">
    <location>
        <begin position="3875"/>
        <end position="3928"/>
    </location>
</feature>
<feature type="domain" description="Apple" evidence="7">
    <location>
        <begin position="1929"/>
        <end position="2008"/>
    </location>
</feature>
<reference evidence="8" key="1">
    <citation type="submission" date="2023-08" db="EMBL/GenBank/DDBJ databases">
        <authorList>
            <person name="Alioto T."/>
            <person name="Alioto T."/>
            <person name="Gomez Garrido J."/>
        </authorList>
    </citation>
    <scope>NUCLEOTIDE SEQUENCE</scope>
</reference>
<feature type="domain" description="Sushi" evidence="6">
    <location>
        <begin position="2317"/>
        <end position="2370"/>
    </location>
</feature>
<dbReference type="Pfam" id="PF00024">
    <property type="entry name" value="PAN_1"/>
    <property type="match status" value="28"/>
</dbReference>
<feature type="domain" description="Apple" evidence="7">
    <location>
        <begin position="2799"/>
        <end position="2878"/>
    </location>
</feature>
<feature type="domain" description="Sushi" evidence="6">
    <location>
        <begin position="1389"/>
        <end position="1441"/>
    </location>
</feature>
<evidence type="ECO:0000259" key="6">
    <source>
        <dbReference type="PROSITE" id="PS50923"/>
    </source>
</evidence>
<dbReference type="Gene3D" id="2.10.70.10">
    <property type="entry name" value="Complement Module, domain 1"/>
    <property type="match status" value="13"/>
</dbReference>
<feature type="domain" description="Sushi" evidence="6">
    <location>
        <begin position="1878"/>
        <end position="1931"/>
    </location>
</feature>
<feature type="domain" description="Sushi" evidence="6">
    <location>
        <begin position="1523"/>
        <end position="1576"/>
    </location>
</feature>
<keyword evidence="2" id="KW-0677">Repeat</keyword>
<feature type="domain" description="Apple" evidence="7">
    <location>
        <begin position="839"/>
        <end position="920"/>
    </location>
</feature>
<dbReference type="SUPFAM" id="SSF57414">
    <property type="entry name" value="Hairpin loop containing domain-like"/>
    <property type="match status" value="16"/>
</dbReference>
<dbReference type="InterPro" id="IPR003609">
    <property type="entry name" value="Pan_app"/>
</dbReference>
<dbReference type="SUPFAM" id="SSF57535">
    <property type="entry name" value="Complement control module/SCR domain"/>
    <property type="match status" value="18"/>
</dbReference>
<feature type="domain" description="Sushi" evidence="6">
    <location>
        <begin position="2533"/>
        <end position="2586"/>
    </location>
</feature>
<feature type="domain" description="Sushi" evidence="6">
    <location>
        <begin position="3097"/>
        <end position="3150"/>
    </location>
</feature>
<accession>A0AA36F8W4</accession>
<feature type="domain" description="Sushi" evidence="6">
    <location>
        <begin position="788"/>
        <end position="841"/>
    </location>
</feature>
<feature type="domain" description="Sushi" evidence="6">
    <location>
        <begin position="1004"/>
        <end position="1057"/>
    </location>
</feature>
<feature type="domain" description="Apple" evidence="7">
    <location>
        <begin position="2368"/>
        <end position="2449"/>
    </location>
</feature>
<dbReference type="PANTHER" id="PTHR19325">
    <property type="entry name" value="COMPLEMENT COMPONENT-RELATED SUSHI DOMAIN-CONTAINING"/>
    <property type="match status" value="1"/>
</dbReference>
<dbReference type="PROSITE" id="PS50948">
    <property type="entry name" value="PAN"/>
    <property type="match status" value="20"/>
</dbReference>
<feature type="domain" description="Sushi" evidence="6">
    <location>
        <begin position="3446"/>
        <end position="3499"/>
    </location>
</feature>
<dbReference type="PROSITE" id="PS50923">
    <property type="entry name" value="SUSHI"/>
    <property type="match status" value="22"/>
</dbReference>
<dbReference type="SMART" id="SM00032">
    <property type="entry name" value="CCP"/>
    <property type="match status" value="23"/>
</dbReference>